<dbReference type="PANTHER" id="PTHR35936:SF17">
    <property type="entry name" value="ARGININE-BINDING EXTRACELLULAR PROTEIN ARTP"/>
    <property type="match status" value="1"/>
</dbReference>
<dbReference type="GO" id="GO:0030313">
    <property type="term" value="C:cell envelope"/>
    <property type="evidence" value="ECO:0007669"/>
    <property type="project" value="UniProtKB-SubCell"/>
</dbReference>
<protein>
    <recommendedName>
        <fullName evidence="10">Transporter substrate-binding domain-containing protein</fullName>
    </recommendedName>
</protein>
<evidence type="ECO:0000256" key="4">
    <source>
        <dbReference type="RuleBase" id="RU003744"/>
    </source>
</evidence>
<feature type="domain" description="Solute-binding protein family 3/N-terminal" evidence="6">
    <location>
        <begin position="31"/>
        <end position="259"/>
    </location>
</feature>
<dbReference type="SMART" id="SM00062">
    <property type="entry name" value="PBPb"/>
    <property type="match status" value="1"/>
</dbReference>
<evidence type="ECO:0000256" key="1">
    <source>
        <dbReference type="ARBA" id="ARBA00004196"/>
    </source>
</evidence>
<comment type="similarity">
    <text evidence="2 4">Belongs to the bacterial solute-binding protein 3 family.</text>
</comment>
<feature type="domain" description="Ionotropic glutamate receptor C-terminal" evidence="7">
    <location>
        <begin position="31"/>
        <end position="258"/>
    </location>
</feature>
<gene>
    <name evidence="8" type="ORF">CKO42_25115</name>
</gene>
<evidence type="ECO:0000313" key="8">
    <source>
        <dbReference type="EMBL" id="MBK1621619.1"/>
    </source>
</evidence>
<dbReference type="AlphaFoldDB" id="A0A9X0WDU5"/>
<dbReference type="Gene3D" id="3.40.190.10">
    <property type="entry name" value="Periplasmic binding protein-like II"/>
    <property type="match status" value="2"/>
</dbReference>
<dbReference type="InterPro" id="IPR001638">
    <property type="entry name" value="Solute-binding_3/MltF_N"/>
</dbReference>
<evidence type="ECO:0000256" key="2">
    <source>
        <dbReference type="ARBA" id="ARBA00010333"/>
    </source>
</evidence>
<dbReference type="Pfam" id="PF00497">
    <property type="entry name" value="SBP_bac_3"/>
    <property type="match status" value="1"/>
</dbReference>
<comment type="subcellular location">
    <subcellularLocation>
        <location evidence="1">Cell envelope</location>
    </subcellularLocation>
</comment>
<sequence>MLFAQQKRLRMGLLLLMCLFLLSSTLTAAAELRVGVFGQDPPMSFVDEEGHLVGFDIDIANALCKAAGFECVLEQTDWSALLSGLVERRLDVVVASVAVTDARRERVAFTRPYHHSIARFVAPSGTSATISPAALAGKRIGVWRDTTFDQYLQDLYGEQSQIIRYSTQPGALLDLLIGRVDIVLADQATLEATFLNTDYGVDFTLLGPPIDAPRWLGYGSAVAVGKENEGLRRLFDRAVADIQANGVFQRIHRKWLGEDAKAINTR</sequence>
<dbReference type="SUPFAM" id="SSF53850">
    <property type="entry name" value="Periplasmic binding protein-like II"/>
    <property type="match status" value="1"/>
</dbReference>
<evidence type="ECO:0000259" key="7">
    <source>
        <dbReference type="SMART" id="SM00079"/>
    </source>
</evidence>
<accession>A0A9X0WDU5</accession>
<reference evidence="8 9" key="1">
    <citation type="journal article" date="2020" name="Microorganisms">
        <title>Osmotic Adaptation and Compatible Solute Biosynthesis of Phototrophic Bacteria as Revealed from Genome Analyses.</title>
        <authorList>
            <person name="Imhoff J.F."/>
            <person name="Rahn T."/>
            <person name="Kunzel S."/>
            <person name="Keller A."/>
            <person name="Neulinger S.C."/>
        </authorList>
    </citation>
    <scope>NUCLEOTIDE SEQUENCE [LARGE SCALE GENOMIC DNA]</scope>
    <source>
        <strain evidence="8 9">DSM 25653</strain>
    </source>
</reference>
<dbReference type="EMBL" id="NRRY01000091">
    <property type="protein sequence ID" value="MBK1621619.1"/>
    <property type="molecule type" value="Genomic_DNA"/>
</dbReference>
<dbReference type="PANTHER" id="PTHR35936">
    <property type="entry name" value="MEMBRANE-BOUND LYTIC MUREIN TRANSGLYCOSYLASE F"/>
    <property type="match status" value="1"/>
</dbReference>
<evidence type="ECO:0008006" key="10">
    <source>
        <dbReference type="Google" id="ProtNLM"/>
    </source>
</evidence>
<name>A0A9X0WDU5_9GAMM</name>
<dbReference type="InterPro" id="IPR001320">
    <property type="entry name" value="Iontro_rcpt_C"/>
</dbReference>
<feature type="chain" id="PRO_5040866298" description="Transporter substrate-binding domain-containing protein" evidence="5">
    <location>
        <begin position="29"/>
        <end position="266"/>
    </location>
</feature>
<dbReference type="GO" id="GO:0015276">
    <property type="term" value="F:ligand-gated monoatomic ion channel activity"/>
    <property type="evidence" value="ECO:0007669"/>
    <property type="project" value="InterPro"/>
</dbReference>
<organism evidence="8 9">
    <name type="scientific">Lamprobacter modestohalophilus</name>
    <dbReference type="NCBI Taxonomy" id="1064514"/>
    <lineage>
        <taxon>Bacteria</taxon>
        <taxon>Pseudomonadati</taxon>
        <taxon>Pseudomonadota</taxon>
        <taxon>Gammaproteobacteria</taxon>
        <taxon>Chromatiales</taxon>
        <taxon>Chromatiaceae</taxon>
        <taxon>Lamprobacter</taxon>
    </lineage>
</organism>
<dbReference type="SMART" id="SM00079">
    <property type="entry name" value="PBPe"/>
    <property type="match status" value="1"/>
</dbReference>
<dbReference type="GO" id="GO:0016020">
    <property type="term" value="C:membrane"/>
    <property type="evidence" value="ECO:0007669"/>
    <property type="project" value="InterPro"/>
</dbReference>
<feature type="signal peptide" evidence="5">
    <location>
        <begin position="1"/>
        <end position="28"/>
    </location>
</feature>
<evidence type="ECO:0000256" key="3">
    <source>
        <dbReference type="ARBA" id="ARBA00022729"/>
    </source>
</evidence>
<comment type="caution">
    <text evidence="8">The sequence shown here is derived from an EMBL/GenBank/DDBJ whole genome shotgun (WGS) entry which is preliminary data.</text>
</comment>
<dbReference type="InterPro" id="IPR018313">
    <property type="entry name" value="SBP_3_CS"/>
</dbReference>
<proteinExistence type="inferred from homology"/>
<dbReference type="Proteomes" id="UP001138768">
    <property type="component" value="Unassembled WGS sequence"/>
</dbReference>
<evidence type="ECO:0000256" key="5">
    <source>
        <dbReference type="SAM" id="SignalP"/>
    </source>
</evidence>
<dbReference type="PROSITE" id="PS01039">
    <property type="entry name" value="SBP_BACTERIAL_3"/>
    <property type="match status" value="1"/>
</dbReference>
<keyword evidence="9" id="KW-1185">Reference proteome</keyword>
<evidence type="ECO:0000259" key="6">
    <source>
        <dbReference type="SMART" id="SM00062"/>
    </source>
</evidence>
<dbReference type="RefSeq" id="WP_200251463.1">
    <property type="nucleotide sequence ID" value="NZ_NRRY01000091.1"/>
</dbReference>
<evidence type="ECO:0000313" key="9">
    <source>
        <dbReference type="Proteomes" id="UP001138768"/>
    </source>
</evidence>
<keyword evidence="3 5" id="KW-0732">Signal</keyword>